<protein>
    <submittedName>
        <fullName evidence="1">Uncharacterized protein</fullName>
    </submittedName>
</protein>
<organism evidence="1">
    <name type="scientific">Arion vulgaris</name>
    <dbReference type="NCBI Taxonomy" id="1028688"/>
    <lineage>
        <taxon>Eukaryota</taxon>
        <taxon>Metazoa</taxon>
        <taxon>Spiralia</taxon>
        <taxon>Lophotrochozoa</taxon>
        <taxon>Mollusca</taxon>
        <taxon>Gastropoda</taxon>
        <taxon>Heterobranchia</taxon>
        <taxon>Euthyneura</taxon>
        <taxon>Panpulmonata</taxon>
        <taxon>Eupulmonata</taxon>
        <taxon>Stylommatophora</taxon>
        <taxon>Helicina</taxon>
        <taxon>Arionoidea</taxon>
        <taxon>Arionidae</taxon>
        <taxon>Arion</taxon>
    </lineage>
</organism>
<dbReference type="AlphaFoldDB" id="A0A0B6XYS1"/>
<sequence>MGQLPYSSVLVGQLIYNPVLEGAASIQPYVIVGNFCTNMFYSYMLEGAASVQLYVGGAAS</sequence>
<name>A0A0B6XYS1_9EUPU</name>
<feature type="non-terminal residue" evidence="1">
    <location>
        <position position="60"/>
    </location>
</feature>
<evidence type="ECO:0000313" key="1">
    <source>
        <dbReference type="EMBL" id="CEK48978.1"/>
    </source>
</evidence>
<accession>A0A0B6XYS1</accession>
<reference evidence="1" key="1">
    <citation type="submission" date="2014-12" db="EMBL/GenBank/DDBJ databases">
        <title>Insight into the proteome of Arion vulgaris.</title>
        <authorList>
            <person name="Aradska J."/>
            <person name="Bulat T."/>
            <person name="Smidak R."/>
            <person name="Sarate P."/>
            <person name="Gangsoo J."/>
            <person name="Sialana F."/>
            <person name="Bilban M."/>
            <person name="Lubec G."/>
        </authorList>
    </citation>
    <scope>NUCLEOTIDE SEQUENCE</scope>
    <source>
        <tissue evidence="1">Skin</tissue>
    </source>
</reference>
<proteinExistence type="predicted"/>
<dbReference type="EMBL" id="HACG01002113">
    <property type="protein sequence ID" value="CEK48978.1"/>
    <property type="molecule type" value="Transcribed_RNA"/>
</dbReference>
<gene>
    <name evidence="1" type="primary">ORF5916</name>
</gene>